<evidence type="ECO:0000313" key="2">
    <source>
        <dbReference type="Proteomes" id="UP001250932"/>
    </source>
</evidence>
<dbReference type="InterPro" id="IPR021948">
    <property type="entry name" value="DUF3565"/>
</dbReference>
<sequence length="67" mass="7863">MEQKIIGFHQDEYDDWVADLECGHGQHVRHNPPWSERPWVVTKEGREKHFGDVLFCKKCLEGEETPG</sequence>
<keyword evidence="2" id="KW-1185">Reference proteome</keyword>
<name>A0ABU3K9P4_9BACT</name>
<comment type="caution">
    <text evidence="1">The sequence shown here is derived from an EMBL/GenBank/DDBJ whole genome shotgun (WGS) entry which is preliminary data.</text>
</comment>
<reference evidence="1 2" key="1">
    <citation type="journal article" date="2023" name="ISME J.">
        <title>Cultivation and genomic characterization of novel and ubiquitous marine nitrite-oxidizing bacteria from the Nitrospirales.</title>
        <authorList>
            <person name="Mueller A.J."/>
            <person name="Daebeler A."/>
            <person name="Herbold C.W."/>
            <person name="Kirkegaard R.H."/>
            <person name="Daims H."/>
        </authorList>
    </citation>
    <scope>NUCLEOTIDE SEQUENCE [LARGE SCALE GENOMIC DNA]</scope>
    <source>
        <strain evidence="1 2">EB</strain>
    </source>
</reference>
<dbReference type="RefSeq" id="WP_313833676.1">
    <property type="nucleotide sequence ID" value="NZ_JAQOUE010000001.1"/>
</dbReference>
<dbReference type="Proteomes" id="UP001250932">
    <property type="component" value="Unassembled WGS sequence"/>
</dbReference>
<dbReference type="Pfam" id="PF12088">
    <property type="entry name" value="DUF3565"/>
    <property type="match status" value="1"/>
</dbReference>
<organism evidence="1 2">
    <name type="scientific">Candidatus Nitronereus thalassa</name>
    <dbReference type="NCBI Taxonomy" id="3020898"/>
    <lineage>
        <taxon>Bacteria</taxon>
        <taxon>Pseudomonadati</taxon>
        <taxon>Nitrospirota</taxon>
        <taxon>Nitrospiria</taxon>
        <taxon>Nitrospirales</taxon>
        <taxon>Nitrospiraceae</taxon>
        <taxon>Candidatus Nitronereus</taxon>
    </lineage>
</organism>
<accession>A0ABU3K9P4</accession>
<gene>
    <name evidence="1" type="ORF">PPG34_12485</name>
</gene>
<proteinExistence type="predicted"/>
<evidence type="ECO:0000313" key="1">
    <source>
        <dbReference type="EMBL" id="MDT7043169.1"/>
    </source>
</evidence>
<protein>
    <submittedName>
        <fullName evidence="1">DUF3565 domain-containing protein</fullName>
    </submittedName>
</protein>
<dbReference type="EMBL" id="JAQOUE010000001">
    <property type="protein sequence ID" value="MDT7043169.1"/>
    <property type="molecule type" value="Genomic_DNA"/>
</dbReference>